<feature type="compositionally biased region" description="Low complexity" evidence="1">
    <location>
        <begin position="1"/>
        <end position="12"/>
    </location>
</feature>
<keyword evidence="2" id="KW-0812">Transmembrane</keyword>
<dbReference type="AlphaFoldDB" id="A0A4Z1IG60"/>
<accession>A0A4Z1IG60</accession>
<keyword evidence="2" id="KW-0472">Membrane</keyword>
<reference evidence="3 4" key="1">
    <citation type="submission" date="2017-12" db="EMBL/GenBank/DDBJ databases">
        <title>Comparative genomics of Botrytis spp.</title>
        <authorList>
            <person name="Valero-Jimenez C.A."/>
            <person name="Tapia P."/>
            <person name="Veloso J."/>
            <person name="Silva-Moreno E."/>
            <person name="Staats M."/>
            <person name="Valdes J.H."/>
            <person name="Van Kan J.A.L."/>
        </authorList>
    </citation>
    <scope>NUCLEOTIDE SEQUENCE [LARGE SCALE GENOMIC DNA]</scope>
    <source>
        <strain evidence="3 4">MUCL11595</strain>
    </source>
</reference>
<protein>
    <submittedName>
        <fullName evidence="3">Uncharacterized protein</fullName>
    </submittedName>
</protein>
<feature type="region of interest" description="Disordered" evidence="1">
    <location>
        <begin position="1"/>
        <end position="51"/>
    </location>
</feature>
<dbReference type="Proteomes" id="UP000297527">
    <property type="component" value="Unassembled WGS sequence"/>
</dbReference>
<sequence length="375" mass="42745">MARQTTATATTPPTTPSPPSKYSHSSTPPSPLTRHSRSPPKAPQFQPAHLTPSPQRAKIILGFSGIGKTHLAAHANREFEWLHVIDYSLERHHLDFSCDYQTEYLQTISAAVSQPGVLLLGGPRWVGEFLVRNKWAFSSVFPRVECREEYAVRWDQMGEEEGLVAHRLVGWEDAVRDMWWGEGRCNHFELCAGVYLEDVFMDVLTAADHVEGSGGGEDEDEGSGEVWYDAHEALESPSSSARRKRSRTENDAIRQIVQSLTSRESSRIRSFLNYIFLILQFIFLCILATLILLAYKEWDLWQSRNKPNLPTIGEFSGLRDLSRMHNMFNYWFLPDCISAILPNSRKTWLGTSDFRKELVMLVQKWLDLEESLLGS</sequence>
<evidence type="ECO:0000313" key="3">
    <source>
        <dbReference type="EMBL" id="TGO60458.1"/>
    </source>
</evidence>
<proteinExistence type="predicted"/>
<evidence type="ECO:0000256" key="1">
    <source>
        <dbReference type="SAM" id="MobiDB-lite"/>
    </source>
</evidence>
<name>A0A4Z1IG60_9HELO</name>
<comment type="caution">
    <text evidence="3">The sequence shown here is derived from an EMBL/GenBank/DDBJ whole genome shotgun (WGS) entry which is preliminary data.</text>
</comment>
<keyword evidence="2" id="KW-1133">Transmembrane helix</keyword>
<evidence type="ECO:0000313" key="4">
    <source>
        <dbReference type="Proteomes" id="UP000297527"/>
    </source>
</evidence>
<feature type="transmembrane region" description="Helical" evidence="2">
    <location>
        <begin position="271"/>
        <end position="295"/>
    </location>
</feature>
<keyword evidence="4" id="KW-1185">Reference proteome</keyword>
<evidence type="ECO:0000256" key="2">
    <source>
        <dbReference type="SAM" id="Phobius"/>
    </source>
</evidence>
<organism evidence="3 4">
    <name type="scientific">Botryotinia convoluta</name>
    <dbReference type="NCBI Taxonomy" id="54673"/>
    <lineage>
        <taxon>Eukaryota</taxon>
        <taxon>Fungi</taxon>
        <taxon>Dikarya</taxon>
        <taxon>Ascomycota</taxon>
        <taxon>Pezizomycotina</taxon>
        <taxon>Leotiomycetes</taxon>
        <taxon>Helotiales</taxon>
        <taxon>Sclerotiniaceae</taxon>
        <taxon>Botryotinia</taxon>
    </lineage>
</organism>
<dbReference type="EMBL" id="PQXN01000035">
    <property type="protein sequence ID" value="TGO60458.1"/>
    <property type="molecule type" value="Genomic_DNA"/>
</dbReference>
<dbReference type="OrthoDB" id="3471201at2759"/>
<gene>
    <name evidence="3" type="ORF">BCON_0035g00340</name>
</gene>